<keyword evidence="3 5" id="KW-1133">Transmembrane helix</keyword>
<reference evidence="6" key="1">
    <citation type="submission" date="2022-10" db="EMBL/GenBank/DDBJ databases">
        <title>Culturing micro-colonial fungi from biological soil crusts in the Mojave desert and describing Neophaeococcomyces mojavensis, and introducing the new genera and species Taxawa tesnikishii.</title>
        <authorList>
            <person name="Kurbessoian T."/>
            <person name="Stajich J.E."/>
        </authorList>
    </citation>
    <scope>NUCLEOTIDE SEQUENCE</scope>
    <source>
        <strain evidence="6">TK_41</strain>
    </source>
</reference>
<dbReference type="PANTHER" id="PTHR23423">
    <property type="entry name" value="ORGANIC SOLUTE TRANSPORTER-RELATED"/>
    <property type="match status" value="1"/>
</dbReference>
<gene>
    <name evidence="6" type="ORF">H2200_001052</name>
</gene>
<feature type="transmembrane region" description="Helical" evidence="5">
    <location>
        <begin position="69"/>
        <end position="90"/>
    </location>
</feature>
<keyword evidence="2 5" id="KW-0812">Transmembrane</keyword>
<dbReference type="InterPro" id="IPR005178">
    <property type="entry name" value="Ostalpha/TMEM184C"/>
</dbReference>
<evidence type="ECO:0000313" key="6">
    <source>
        <dbReference type="EMBL" id="KAJ9614978.1"/>
    </source>
</evidence>
<name>A0AA39CMP9_9EURO</name>
<accession>A0AA39CMP9</accession>
<sequence length="336" mass="37246">MGIFSGSNQCPAKPASAGVKGVPVAGSLTFQHLVSIISWACVGISVLLWLGLIIPHLRRYRVPNEQRQILRIVSTPVVFTIIAAISTHAYQAAEYLEPLANWYEALALASLFLLYVQYVTPDATTRNAFFQGLEGRDKKGMALPGGSLRWFWNTWRTVFIYVVVYTLLIVVQEVTMATGIYCSTSSKIRHAHVWLQALELITTIWALLAVVRFQRRLKEHMQGKRAVLKLVVFKLFVILTTLQHFVFGIIKSHVTGGAKVTYDDITIGVPSLLICIEAVIFMVAYYFTFNAREYRGGKEESAAAFSIGSALLNALNPIELVQGIARAFGSFGGRNA</sequence>
<protein>
    <recommendedName>
        <fullName evidence="8">Transmembrane protein</fullName>
    </recommendedName>
</protein>
<dbReference type="SMART" id="SM01417">
    <property type="entry name" value="Solute_trans_a"/>
    <property type="match status" value="1"/>
</dbReference>
<evidence type="ECO:0000256" key="2">
    <source>
        <dbReference type="ARBA" id="ARBA00022692"/>
    </source>
</evidence>
<keyword evidence="4 5" id="KW-0472">Membrane</keyword>
<evidence type="ECO:0000313" key="7">
    <source>
        <dbReference type="Proteomes" id="UP001172673"/>
    </source>
</evidence>
<feature type="transmembrane region" description="Helical" evidence="5">
    <location>
        <begin position="158"/>
        <end position="181"/>
    </location>
</feature>
<comment type="subcellular location">
    <subcellularLocation>
        <location evidence="1">Membrane</location>
        <topology evidence="1">Multi-pass membrane protein</topology>
    </subcellularLocation>
</comment>
<evidence type="ECO:0000256" key="3">
    <source>
        <dbReference type="ARBA" id="ARBA00022989"/>
    </source>
</evidence>
<dbReference type="Proteomes" id="UP001172673">
    <property type="component" value="Unassembled WGS sequence"/>
</dbReference>
<dbReference type="Pfam" id="PF03619">
    <property type="entry name" value="Solute_trans_a"/>
    <property type="match status" value="1"/>
</dbReference>
<evidence type="ECO:0000256" key="1">
    <source>
        <dbReference type="ARBA" id="ARBA00004141"/>
    </source>
</evidence>
<dbReference type="AlphaFoldDB" id="A0AA39CMP9"/>
<evidence type="ECO:0008006" key="8">
    <source>
        <dbReference type="Google" id="ProtNLM"/>
    </source>
</evidence>
<keyword evidence="7" id="KW-1185">Reference proteome</keyword>
<evidence type="ECO:0000256" key="4">
    <source>
        <dbReference type="ARBA" id="ARBA00023136"/>
    </source>
</evidence>
<evidence type="ECO:0000256" key="5">
    <source>
        <dbReference type="SAM" id="Phobius"/>
    </source>
</evidence>
<feature type="transmembrane region" description="Helical" evidence="5">
    <location>
        <begin position="267"/>
        <end position="288"/>
    </location>
</feature>
<dbReference type="EMBL" id="JAPDRK010000002">
    <property type="protein sequence ID" value="KAJ9614978.1"/>
    <property type="molecule type" value="Genomic_DNA"/>
</dbReference>
<feature type="transmembrane region" description="Helical" evidence="5">
    <location>
        <begin position="36"/>
        <end position="57"/>
    </location>
</feature>
<feature type="transmembrane region" description="Helical" evidence="5">
    <location>
        <begin position="226"/>
        <end position="247"/>
    </location>
</feature>
<comment type="caution">
    <text evidence="6">The sequence shown here is derived from an EMBL/GenBank/DDBJ whole genome shotgun (WGS) entry which is preliminary data.</text>
</comment>
<feature type="transmembrane region" description="Helical" evidence="5">
    <location>
        <begin position="102"/>
        <end position="120"/>
    </location>
</feature>
<organism evidence="6 7">
    <name type="scientific">Cladophialophora chaetospira</name>
    <dbReference type="NCBI Taxonomy" id="386627"/>
    <lineage>
        <taxon>Eukaryota</taxon>
        <taxon>Fungi</taxon>
        <taxon>Dikarya</taxon>
        <taxon>Ascomycota</taxon>
        <taxon>Pezizomycotina</taxon>
        <taxon>Eurotiomycetes</taxon>
        <taxon>Chaetothyriomycetidae</taxon>
        <taxon>Chaetothyriales</taxon>
        <taxon>Herpotrichiellaceae</taxon>
        <taxon>Cladophialophora</taxon>
    </lineage>
</organism>
<feature type="transmembrane region" description="Helical" evidence="5">
    <location>
        <begin position="193"/>
        <end position="214"/>
    </location>
</feature>
<proteinExistence type="predicted"/>
<dbReference type="GO" id="GO:0016020">
    <property type="term" value="C:membrane"/>
    <property type="evidence" value="ECO:0007669"/>
    <property type="project" value="UniProtKB-SubCell"/>
</dbReference>